<keyword evidence="1" id="KW-0812">Transmembrane</keyword>
<organism evidence="2 3">
    <name type="scientific">Trichomalopsis sarcophagae</name>
    <dbReference type="NCBI Taxonomy" id="543379"/>
    <lineage>
        <taxon>Eukaryota</taxon>
        <taxon>Metazoa</taxon>
        <taxon>Ecdysozoa</taxon>
        <taxon>Arthropoda</taxon>
        <taxon>Hexapoda</taxon>
        <taxon>Insecta</taxon>
        <taxon>Pterygota</taxon>
        <taxon>Neoptera</taxon>
        <taxon>Endopterygota</taxon>
        <taxon>Hymenoptera</taxon>
        <taxon>Apocrita</taxon>
        <taxon>Proctotrupomorpha</taxon>
        <taxon>Chalcidoidea</taxon>
        <taxon>Pteromalidae</taxon>
        <taxon>Pteromalinae</taxon>
        <taxon>Trichomalopsis</taxon>
    </lineage>
</organism>
<gene>
    <name evidence="2" type="ORF">TSAR_004091</name>
</gene>
<evidence type="ECO:0000313" key="2">
    <source>
        <dbReference type="EMBL" id="OXU21541.1"/>
    </source>
</evidence>
<feature type="transmembrane region" description="Helical" evidence="1">
    <location>
        <begin position="6"/>
        <end position="27"/>
    </location>
</feature>
<dbReference type="Proteomes" id="UP000215335">
    <property type="component" value="Unassembled WGS sequence"/>
</dbReference>
<keyword evidence="1" id="KW-0472">Membrane</keyword>
<proteinExistence type="predicted"/>
<keyword evidence="3" id="KW-1185">Reference proteome</keyword>
<name>A0A232ET59_9HYME</name>
<dbReference type="EMBL" id="NNAY01002329">
    <property type="protein sequence ID" value="OXU21541.1"/>
    <property type="molecule type" value="Genomic_DNA"/>
</dbReference>
<keyword evidence="1" id="KW-1133">Transmembrane helix</keyword>
<evidence type="ECO:0000256" key="1">
    <source>
        <dbReference type="SAM" id="Phobius"/>
    </source>
</evidence>
<accession>A0A232ET59</accession>
<comment type="caution">
    <text evidence="2">The sequence shown here is derived from an EMBL/GenBank/DDBJ whole genome shotgun (WGS) entry which is preliminary data.</text>
</comment>
<reference evidence="2 3" key="1">
    <citation type="journal article" date="2017" name="Curr. Biol.">
        <title>The Evolution of Venom by Co-option of Single-Copy Genes.</title>
        <authorList>
            <person name="Martinson E.O."/>
            <person name="Mrinalini"/>
            <person name="Kelkar Y.D."/>
            <person name="Chang C.H."/>
            <person name="Werren J.H."/>
        </authorList>
    </citation>
    <scope>NUCLEOTIDE SEQUENCE [LARGE SCALE GENOMIC DNA]</scope>
    <source>
        <strain evidence="2 3">Alberta</strain>
        <tissue evidence="2">Whole body</tissue>
    </source>
</reference>
<evidence type="ECO:0000313" key="3">
    <source>
        <dbReference type="Proteomes" id="UP000215335"/>
    </source>
</evidence>
<protein>
    <submittedName>
        <fullName evidence="2">Uncharacterized protein</fullName>
    </submittedName>
</protein>
<sequence length="82" mass="9351">MLSVYLGFYVKSLSISFVIYSDLILCCKVGKITFIHSATYCTVKSMNYAKSKKFDQIFAENNCETFELAANISKRKCARKAR</sequence>
<dbReference type="AlphaFoldDB" id="A0A232ET59"/>